<reference evidence="1 2" key="1">
    <citation type="journal article" date="2015" name="Genome Biol. Evol.">
        <title>Comparative Genomics of a Bacterivorous Green Alga Reveals Evolutionary Causalities and Consequences of Phago-Mixotrophic Mode of Nutrition.</title>
        <authorList>
            <person name="Burns J.A."/>
            <person name="Paasch A."/>
            <person name="Narechania A."/>
            <person name="Kim E."/>
        </authorList>
    </citation>
    <scope>NUCLEOTIDE SEQUENCE [LARGE SCALE GENOMIC DNA]</scope>
    <source>
        <strain evidence="1 2">PLY_AMNH</strain>
    </source>
</reference>
<evidence type="ECO:0000313" key="2">
    <source>
        <dbReference type="Proteomes" id="UP001190700"/>
    </source>
</evidence>
<evidence type="ECO:0000313" key="1">
    <source>
        <dbReference type="EMBL" id="KAK3259125.1"/>
    </source>
</evidence>
<sequence>MIFMAAVEKIDEIRPLAETVFEGRGSLVTALPGMLEVLPLGASKATALTELLRHLKVPPERVLALGDGENDIEMLQMAGVGVAMGNAVQATRNVAAVTTASNNEDGWAQAIEKYVLQPKRRTL</sequence>
<name>A0AAE0FGL2_9CHLO</name>
<dbReference type="PANTHER" id="PTHR10000">
    <property type="entry name" value="PHOSPHOSERINE PHOSPHATASE"/>
    <property type="match status" value="1"/>
</dbReference>
<dbReference type="AlphaFoldDB" id="A0AAE0FGL2"/>
<dbReference type="GO" id="GO:0000287">
    <property type="term" value="F:magnesium ion binding"/>
    <property type="evidence" value="ECO:0007669"/>
    <property type="project" value="TreeGrafter"/>
</dbReference>
<dbReference type="SUPFAM" id="SSF56784">
    <property type="entry name" value="HAD-like"/>
    <property type="match status" value="1"/>
</dbReference>
<dbReference type="Gene3D" id="3.40.50.1000">
    <property type="entry name" value="HAD superfamily/HAD-like"/>
    <property type="match status" value="1"/>
</dbReference>
<gene>
    <name evidence="1" type="ORF">CYMTET_31866</name>
</gene>
<dbReference type="GO" id="GO:0005829">
    <property type="term" value="C:cytosol"/>
    <property type="evidence" value="ECO:0007669"/>
    <property type="project" value="TreeGrafter"/>
</dbReference>
<organism evidence="1 2">
    <name type="scientific">Cymbomonas tetramitiformis</name>
    <dbReference type="NCBI Taxonomy" id="36881"/>
    <lineage>
        <taxon>Eukaryota</taxon>
        <taxon>Viridiplantae</taxon>
        <taxon>Chlorophyta</taxon>
        <taxon>Pyramimonadophyceae</taxon>
        <taxon>Pyramimonadales</taxon>
        <taxon>Pyramimonadaceae</taxon>
        <taxon>Cymbomonas</taxon>
    </lineage>
</organism>
<dbReference type="InterPro" id="IPR023214">
    <property type="entry name" value="HAD_sf"/>
</dbReference>
<comment type="caution">
    <text evidence="1">The sequence shown here is derived from an EMBL/GenBank/DDBJ whole genome shotgun (WGS) entry which is preliminary data.</text>
</comment>
<dbReference type="NCBIfam" id="TIGR01484">
    <property type="entry name" value="HAD-SF-IIB"/>
    <property type="match status" value="1"/>
</dbReference>
<dbReference type="Proteomes" id="UP001190700">
    <property type="component" value="Unassembled WGS sequence"/>
</dbReference>
<dbReference type="InterPro" id="IPR036412">
    <property type="entry name" value="HAD-like_sf"/>
</dbReference>
<dbReference type="PROSITE" id="PS01229">
    <property type="entry name" value="COF_2"/>
    <property type="match status" value="1"/>
</dbReference>
<accession>A0AAE0FGL2</accession>
<dbReference type="InterPro" id="IPR006379">
    <property type="entry name" value="HAD-SF_hydro_IIB"/>
</dbReference>
<dbReference type="PANTHER" id="PTHR10000:SF8">
    <property type="entry name" value="HAD SUPERFAMILY HYDROLASE-LIKE, TYPE 3"/>
    <property type="match status" value="1"/>
</dbReference>
<proteinExistence type="predicted"/>
<protein>
    <submittedName>
        <fullName evidence="1">Uncharacterized protein</fullName>
    </submittedName>
</protein>
<keyword evidence="2" id="KW-1185">Reference proteome</keyword>
<dbReference type="EMBL" id="LGRX02018967">
    <property type="protein sequence ID" value="KAK3259125.1"/>
    <property type="molecule type" value="Genomic_DNA"/>
</dbReference>
<dbReference type="GO" id="GO:0016791">
    <property type="term" value="F:phosphatase activity"/>
    <property type="evidence" value="ECO:0007669"/>
    <property type="project" value="TreeGrafter"/>
</dbReference>
<dbReference type="Pfam" id="PF08282">
    <property type="entry name" value="Hydrolase_3"/>
    <property type="match status" value="1"/>
</dbReference>